<dbReference type="PROSITE" id="PS50179">
    <property type="entry name" value="VHS"/>
    <property type="match status" value="1"/>
</dbReference>
<dbReference type="Pfam" id="PF02809">
    <property type="entry name" value="UIM"/>
    <property type="match status" value="2"/>
</dbReference>
<dbReference type="GO" id="GO:0031623">
    <property type="term" value="P:receptor internalization"/>
    <property type="evidence" value="ECO:0007669"/>
    <property type="project" value="TreeGrafter"/>
</dbReference>
<sequence length="756" mass="83414">MVMRLIYGAPIEDEVNRLTAEDVPGHELDISSALNFIDKVRSKEFSSKEVARVLRERLNYENPNVQMLVLNLADMCIKNGGNLIQLELSRREFMEAMYELLESKTGRSYDLRQLVLKLVQEWAELFRNNPEMGYVSGIYARMKRMGYVFSKLEVASGGAMIDSASAPEWEDSPVCQRCRTTFTFTNRKHHCRHCGKCFCKDCSSNTTTIPKFAIYDPVRVCHGCYLRLKNIVSDSDASPNDLMPNSKRKSVYSPVAAPATSTPNIDEDDEDLKRAIELSLQESQKQPNYADYTLNPRIVGGSAPISQSVQFTQPVQSTQSSTQSMYPSLSATSQAPANKYSSANNEPYPLTSAPTNNIRDLAEEDDPDLRAAIEASLRDVPGGNAGNDGVAVPDYLSATVDNNQQATKAAKENDTDDNAPLSAFMPAANIGEDDDSGPLSETERENIQLFESLLIRIRDSGQDVRYDPQIQYLHESIGQLHPRITEAMDGVDQKQKEFSKLHDRILTAIKIYDQLLDKRLRPSTYFSAGIASVVSTPTYQNTQQSIYPALPTAAQQAPSFTLHVQSQYSPMGSAPYSQPDQQQYYQQPPAQQQVQASDGTALREHYSTYNEPQRQQQYATQISPMYNQARSSSAAQSQAQLSSTNPFVTSASLYPAPSVQPVAPADQQPQAQAQAQQYQPSFSAAPSSNTPSATPYYAPPANAHIPSIPPLLPTPVKSVGSAQTQQMTAASSANINTNTNENTSAPEPEEALLIEF</sequence>
<evidence type="ECO:0000256" key="5">
    <source>
        <dbReference type="ARBA" id="ARBA00022753"/>
    </source>
</evidence>
<organism evidence="12 13">
    <name type="scientific">Coemansia spiralis</name>
    <dbReference type="NCBI Taxonomy" id="417178"/>
    <lineage>
        <taxon>Eukaryota</taxon>
        <taxon>Fungi</taxon>
        <taxon>Fungi incertae sedis</taxon>
        <taxon>Zoopagomycota</taxon>
        <taxon>Kickxellomycotina</taxon>
        <taxon>Kickxellomycetes</taxon>
        <taxon>Kickxellales</taxon>
        <taxon>Kickxellaceae</taxon>
        <taxon>Coemansia</taxon>
    </lineage>
</organism>
<dbReference type="PANTHER" id="PTHR46275:SF1">
    <property type="entry name" value="HEPATOCYTE GROWTH FACTOR-REGULATED TYROSINE KINASE SUBSTRATE"/>
    <property type="match status" value="1"/>
</dbReference>
<dbReference type="InterPro" id="IPR017073">
    <property type="entry name" value="HGS/VPS27"/>
</dbReference>
<dbReference type="SMART" id="SM00726">
    <property type="entry name" value="UIM"/>
    <property type="match status" value="2"/>
</dbReference>
<dbReference type="Gene3D" id="1.25.40.90">
    <property type="match status" value="1"/>
</dbReference>
<dbReference type="GO" id="GO:0035091">
    <property type="term" value="F:phosphatidylinositol binding"/>
    <property type="evidence" value="ECO:0007669"/>
    <property type="project" value="InterPro"/>
</dbReference>
<dbReference type="InterPro" id="IPR008942">
    <property type="entry name" value="ENTH_VHS"/>
</dbReference>
<reference evidence="12" key="1">
    <citation type="submission" date="2022-07" db="EMBL/GenBank/DDBJ databases">
        <title>Phylogenomic reconstructions and comparative analyses of Kickxellomycotina fungi.</title>
        <authorList>
            <person name="Reynolds N.K."/>
            <person name="Stajich J.E."/>
            <person name="Barry K."/>
            <person name="Grigoriev I.V."/>
            <person name="Crous P."/>
            <person name="Smith M.E."/>
        </authorList>
    </citation>
    <scope>NUCLEOTIDE SEQUENCE</scope>
    <source>
        <strain evidence="12">NRRL 3115</strain>
    </source>
</reference>
<dbReference type="GO" id="GO:0008270">
    <property type="term" value="F:zinc ion binding"/>
    <property type="evidence" value="ECO:0007669"/>
    <property type="project" value="UniProtKB-KW"/>
</dbReference>
<name>A0A9W8KWA8_9FUNG</name>
<evidence type="ECO:0000256" key="4">
    <source>
        <dbReference type="ARBA" id="ARBA00022723"/>
    </source>
</evidence>
<dbReference type="InterPro" id="IPR003903">
    <property type="entry name" value="UIM_dom"/>
</dbReference>
<protein>
    <recommendedName>
        <fullName evidence="3">Vacuolar protein sorting-associated protein 27</fullName>
    </recommendedName>
</protein>
<feature type="domain" description="VHS" evidence="11">
    <location>
        <begin position="20"/>
        <end position="150"/>
    </location>
</feature>
<evidence type="ECO:0000256" key="2">
    <source>
        <dbReference type="ARBA" id="ARBA00008597"/>
    </source>
</evidence>
<proteinExistence type="inferred from homology"/>
<keyword evidence="6 8" id="KW-0863">Zinc-finger</keyword>
<feature type="region of interest" description="Disordered" evidence="9">
    <location>
        <begin position="714"/>
        <end position="756"/>
    </location>
</feature>
<evidence type="ECO:0000313" key="13">
    <source>
        <dbReference type="Proteomes" id="UP001151518"/>
    </source>
</evidence>
<comment type="subcellular location">
    <subcellularLocation>
        <location evidence="1">Endosome membrane</location>
        <topology evidence="1">Peripheral membrane protein</topology>
        <orientation evidence="1">Cytoplasmic side</orientation>
    </subcellularLocation>
</comment>
<feature type="compositionally biased region" description="Acidic residues" evidence="9">
    <location>
        <begin position="747"/>
        <end position="756"/>
    </location>
</feature>
<dbReference type="Proteomes" id="UP001151518">
    <property type="component" value="Unassembled WGS sequence"/>
</dbReference>
<evidence type="ECO:0000256" key="8">
    <source>
        <dbReference type="PROSITE-ProRule" id="PRU00091"/>
    </source>
</evidence>
<dbReference type="PANTHER" id="PTHR46275">
    <property type="entry name" value="HEPATOCYTE GROWTH FACTOR-REGULATED TYROSINE KINASE SUBSTRATE"/>
    <property type="match status" value="1"/>
</dbReference>
<dbReference type="OrthoDB" id="957735at2759"/>
<evidence type="ECO:0000313" key="12">
    <source>
        <dbReference type="EMBL" id="KAJ2671784.1"/>
    </source>
</evidence>
<evidence type="ECO:0000256" key="6">
    <source>
        <dbReference type="ARBA" id="ARBA00022771"/>
    </source>
</evidence>
<feature type="region of interest" description="Disordered" evidence="9">
    <location>
        <begin position="568"/>
        <end position="599"/>
    </location>
</feature>
<dbReference type="GO" id="GO:0005769">
    <property type="term" value="C:early endosome"/>
    <property type="evidence" value="ECO:0007669"/>
    <property type="project" value="TreeGrafter"/>
</dbReference>
<dbReference type="GO" id="GO:0043130">
    <property type="term" value="F:ubiquitin binding"/>
    <property type="evidence" value="ECO:0007669"/>
    <property type="project" value="InterPro"/>
</dbReference>
<dbReference type="SUPFAM" id="SSF57903">
    <property type="entry name" value="FYVE/PHD zinc finger"/>
    <property type="match status" value="1"/>
</dbReference>
<evidence type="ECO:0000259" key="11">
    <source>
        <dbReference type="PROSITE" id="PS50179"/>
    </source>
</evidence>
<comment type="caution">
    <text evidence="12">The sequence shown here is derived from an EMBL/GenBank/DDBJ whole genome shotgun (WGS) entry which is preliminary data.</text>
</comment>
<evidence type="ECO:0000259" key="10">
    <source>
        <dbReference type="PROSITE" id="PS50178"/>
    </source>
</evidence>
<feature type="region of interest" description="Disordered" evidence="9">
    <location>
        <begin position="236"/>
        <end position="269"/>
    </location>
</feature>
<dbReference type="AlphaFoldDB" id="A0A9W8KWA8"/>
<dbReference type="InterPro" id="IPR000306">
    <property type="entry name" value="Znf_FYVE"/>
</dbReference>
<feature type="compositionally biased region" description="Low complexity" evidence="9">
    <location>
        <begin position="310"/>
        <end position="324"/>
    </location>
</feature>
<evidence type="ECO:0000256" key="7">
    <source>
        <dbReference type="ARBA" id="ARBA00022833"/>
    </source>
</evidence>
<accession>A0A9W8KWA8</accession>
<dbReference type="Pfam" id="PF00790">
    <property type="entry name" value="VHS"/>
    <property type="match status" value="1"/>
</dbReference>
<dbReference type="InterPro" id="IPR002014">
    <property type="entry name" value="VHS_dom"/>
</dbReference>
<keyword evidence="7" id="KW-0862">Zinc</keyword>
<dbReference type="Pfam" id="PF01363">
    <property type="entry name" value="FYVE"/>
    <property type="match status" value="1"/>
</dbReference>
<dbReference type="EMBL" id="JANBTW010000095">
    <property type="protein sequence ID" value="KAJ2671784.1"/>
    <property type="molecule type" value="Genomic_DNA"/>
</dbReference>
<keyword evidence="5" id="KW-0967">Endosome</keyword>
<feature type="compositionally biased region" description="Polar residues" evidence="9">
    <location>
        <begin position="325"/>
        <end position="345"/>
    </location>
</feature>
<feature type="compositionally biased region" description="Low complexity" evidence="9">
    <location>
        <begin position="573"/>
        <end position="597"/>
    </location>
</feature>
<evidence type="ECO:0000256" key="1">
    <source>
        <dbReference type="ARBA" id="ARBA00004125"/>
    </source>
</evidence>
<dbReference type="GO" id="GO:0010008">
    <property type="term" value="C:endosome membrane"/>
    <property type="evidence" value="ECO:0007669"/>
    <property type="project" value="UniProtKB-SubCell"/>
</dbReference>
<dbReference type="PROSITE" id="PS50178">
    <property type="entry name" value="ZF_FYVE"/>
    <property type="match status" value="1"/>
</dbReference>
<feature type="compositionally biased region" description="Low complexity" evidence="9">
    <location>
        <begin position="721"/>
        <end position="745"/>
    </location>
</feature>
<dbReference type="InterPro" id="IPR013083">
    <property type="entry name" value="Znf_RING/FYVE/PHD"/>
</dbReference>
<dbReference type="Gene3D" id="1.20.5.1940">
    <property type="match status" value="1"/>
</dbReference>
<evidence type="ECO:0000256" key="9">
    <source>
        <dbReference type="SAM" id="MobiDB-lite"/>
    </source>
</evidence>
<dbReference type="PROSITE" id="PS50330">
    <property type="entry name" value="UIM"/>
    <property type="match status" value="2"/>
</dbReference>
<dbReference type="SUPFAM" id="SSF48464">
    <property type="entry name" value="ENTH/VHS domain"/>
    <property type="match status" value="1"/>
</dbReference>
<comment type="similarity">
    <text evidence="2">Belongs to the VPS27 family.</text>
</comment>
<dbReference type="SMART" id="SM00064">
    <property type="entry name" value="FYVE"/>
    <property type="match status" value="1"/>
</dbReference>
<gene>
    <name evidence="12" type="primary">VPS27</name>
    <name evidence="12" type="ORF">GGI25_005377</name>
</gene>
<keyword evidence="4" id="KW-0479">Metal-binding</keyword>
<feature type="region of interest" description="Disordered" evidence="9">
    <location>
        <begin position="310"/>
        <end position="360"/>
    </location>
</feature>
<dbReference type="Gene3D" id="3.30.40.10">
    <property type="entry name" value="Zinc/RING finger domain, C3HC4 (zinc finger)"/>
    <property type="match status" value="1"/>
</dbReference>
<dbReference type="SMART" id="SM00288">
    <property type="entry name" value="VHS"/>
    <property type="match status" value="1"/>
</dbReference>
<dbReference type="GO" id="GO:0007034">
    <property type="term" value="P:vacuolar transport"/>
    <property type="evidence" value="ECO:0007669"/>
    <property type="project" value="UniProtKB-ARBA"/>
</dbReference>
<dbReference type="InterPro" id="IPR011011">
    <property type="entry name" value="Znf_FYVE_PHD"/>
</dbReference>
<evidence type="ECO:0000256" key="3">
    <source>
        <dbReference type="ARBA" id="ARBA00017753"/>
    </source>
</evidence>
<feature type="region of interest" description="Disordered" evidence="9">
    <location>
        <begin position="658"/>
        <end position="701"/>
    </location>
</feature>
<dbReference type="Gene3D" id="6.10.140.100">
    <property type="match status" value="1"/>
</dbReference>
<dbReference type="InterPro" id="IPR017455">
    <property type="entry name" value="Znf_FYVE-rel"/>
</dbReference>
<dbReference type="GO" id="GO:0032456">
    <property type="term" value="P:endocytic recycling"/>
    <property type="evidence" value="ECO:0007669"/>
    <property type="project" value="TreeGrafter"/>
</dbReference>
<feature type="domain" description="FYVE-type" evidence="10">
    <location>
        <begin position="169"/>
        <end position="229"/>
    </location>
</feature>